<comment type="cofactor">
    <cofactor evidence="2">
        <name>Ca(2+)</name>
        <dbReference type="ChEBI" id="CHEBI:29108"/>
    </cofactor>
</comment>
<feature type="active site" description="Proton donor" evidence="12">
    <location>
        <position position="176"/>
    </location>
</feature>
<dbReference type="Pfam" id="PF01263">
    <property type="entry name" value="Aldose_epim"/>
    <property type="match status" value="1"/>
</dbReference>
<evidence type="ECO:0000313" key="16">
    <source>
        <dbReference type="Proteomes" id="UP000823660"/>
    </source>
</evidence>
<proteinExistence type="inferred from homology"/>
<evidence type="ECO:0000256" key="1">
    <source>
        <dbReference type="ARBA" id="ARBA00001614"/>
    </source>
</evidence>
<keyword evidence="10 11" id="KW-0119">Carbohydrate metabolism</keyword>
<dbReference type="InterPro" id="IPR014718">
    <property type="entry name" value="GH-type_carb-bd"/>
</dbReference>
<dbReference type="InterPro" id="IPR011013">
    <property type="entry name" value="Gal_mutarotase_sf_dom"/>
</dbReference>
<dbReference type="PANTHER" id="PTHR10091:SF0">
    <property type="entry name" value="GALACTOSE MUTAROTASE"/>
    <property type="match status" value="1"/>
</dbReference>
<evidence type="ECO:0000313" key="15">
    <source>
        <dbReference type="EMBL" id="MBO8467752.1"/>
    </source>
</evidence>
<comment type="subunit">
    <text evidence="5">Monomer.</text>
</comment>
<dbReference type="InterPro" id="IPR008183">
    <property type="entry name" value="Aldose_1/G6P_1-epimerase"/>
</dbReference>
<dbReference type="InterPro" id="IPR018052">
    <property type="entry name" value="Ald1_epimerase_CS"/>
</dbReference>
<dbReference type="CDD" id="cd09019">
    <property type="entry name" value="galactose_mutarotase_like"/>
    <property type="match status" value="1"/>
</dbReference>
<dbReference type="Proteomes" id="UP000823660">
    <property type="component" value="Unassembled WGS sequence"/>
</dbReference>
<evidence type="ECO:0000256" key="2">
    <source>
        <dbReference type="ARBA" id="ARBA00001913"/>
    </source>
</evidence>
<feature type="active site" description="Proton acceptor" evidence="12">
    <location>
        <position position="314"/>
    </location>
</feature>
<evidence type="ECO:0000256" key="4">
    <source>
        <dbReference type="ARBA" id="ARBA00006206"/>
    </source>
</evidence>
<dbReference type="EC" id="5.1.3.3" evidence="6 11"/>
<feature type="binding site" evidence="14">
    <location>
        <begin position="80"/>
        <end position="81"/>
    </location>
    <ligand>
        <name>beta-D-galactose</name>
        <dbReference type="ChEBI" id="CHEBI:27667"/>
    </ligand>
</feature>
<dbReference type="PANTHER" id="PTHR10091">
    <property type="entry name" value="ALDOSE-1-EPIMERASE"/>
    <property type="match status" value="1"/>
</dbReference>
<comment type="similarity">
    <text evidence="4 11">Belongs to the aldose epimerase family.</text>
</comment>
<reference evidence="15" key="2">
    <citation type="journal article" date="2021" name="PeerJ">
        <title>Extensive microbial diversity within the chicken gut microbiome revealed by metagenomics and culture.</title>
        <authorList>
            <person name="Gilroy R."/>
            <person name="Ravi A."/>
            <person name="Getino M."/>
            <person name="Pursley I."/>
            <person name="Horton D.L."/>
            <person name="Alikhan N.F."/>
            <person name="Baker D."/>
            <person name="Gharbi K."/>
            <person name="Hall N."/>
            <person name="Watson M."/>
            <person name="Adriaenssens E.M."/>
            <person name="Foster-Nyarko E."/>
            <person name="Jarju S."/>
            <person name="Secka A."/>
            <person name="Antonio M."/>
            <person name="Oren A."/>
            <person name="Chaudhuri R.R."/>
            <person name="La Ragione R."/>
            <person name="Hildebrand F."/>
            <person name="Pallen M.J."/>
        </authorList>
    </citation>
    <scope>NUCLEOTIDE SEQUENCE</scope>
    <source>
        <strain evidence="15">B1-15692</strain>
    </source>
</reference>
<dbReference type="SUPFAM" id="SSF74650">
    <property type="entry name" value="Galactose mutarotase-like"/>
    <property type="match status" value="1"/>
</dbReference>
<feature type="binding site" evidence="13">
    <location>
        <position position="248"/>
    </location>
    <ligand>
        <name>beta-D-galactose</name>
        <dbReference type="ChEBI" id="CHEBI:27667"/>
    </ligand>
</feature>
<feature type="binding site" evidence="14">
    <location>
        <begin position="176"/>
        <end position="178"/>
    </location>
    <ligand>
        <name>beta-D-galactose</name>
        <dbReference type="ChEBI" id="CHEBI:27667"/>
    </ligand>
</feature>
<evidence type="ECO:0000256" key="7">
    <source>
        <dbReference type="ARBA" id="ARBA00014165"/>
    </source>
</evidence>
<gene>
    <name evidence="15" type="ORF">IAB99_08350</name>
</gene>
<sequence length="349" mass="38163">MSIEKELWGKAPCGKDIFRYTLKNSKGAYVQLSSVGAGITAVAVPDREGKIEDVLLGYKDPLSYFDDGPCAGKVPGRYANRIAKGHFTLDGKEYTLPVNNGPNHLHGGPQGFQNQVWDSRINEGGVEFMYYSEDGEMGYPGALKAVVRYEWSEENELRLTLTAESDAPTVVNLTNHAYFNLNGEGSGSVLGHELRLNASEYLPTDDSLIPVGESEPVAGTPMDFVVAKTLGRDIKTDFPALRYGKGYDNCWVIDGAEPGQLQTAAELYAPESGRLLEVITTQPGVQVYTGNWLAGCPEGKCGRSYNDYDGVAIECQHFPDSPNHPDYPSTVLRPGETFEEAIVFVFKVK</sequence>
<evidence type="ECO:0000256" key="11">
    <source>
        <dbReference type="PIRNR" id="PIRNR005096"/>
    </source>
</evidence>
<accession>A0A9D9I863</accession>
<evidence type="ECO:0000256" key="12">
    <source>
        <dbReference type="PIRSR" id="PIRSR005096-1"/>
    </source>
</evidence>
<comment type="catalytic activity">
    <reaction evidence="1 11">
        <text>alpha-D-glucose = beta-D-glucose</text>
        <dbReference type="Rhea" id="RHEA:10264"/>
        <dbReference type="ChEBI" id="CHEBI:15903"/>
        <dbReference type="ChEBI" id="CHEBI:17925"/>
        <dbReference type="EC" id="5.1.3.3"/>
    </reaction>
</comment>
<comment type="caution">
    <text evidence="15">The sequence shown here is derived from an EMBL/GenBank/DDBJ whole genome shotgun (WGS) entry which is preliminary data.</text>
</comment>
<evidence type="ECO:0000256" key="10">
    <source>
        <dbReference type="ARBA" id="ARBA00023277"/>
    </source>
</evidence>
<evidence type="ECO:0000256" key="9">
    <source>
        <dbReference type="ARBA" id="ARBA00023235"/>
    </source>
</evidence>
<keyword evidence="8" id="KW-0106">Calcium</keyword>
<dbReference type="Gene3D" id="2.70.98.10">
    <property type="match status" value="1"/>
</dbReference>
<dbReference type="PROSITE" id="PS00545">
    <property type="entry name" value="ALDOSE_1_EPIMERASE"/>
    <property type="match status" value="1"/>
</dbReference>
<dbReference type="EMBL" id="JADIMH010000052">
    <property type="protein sequence ID" value="MBO8467752.1"/>
    <property type="molecule type" value="Genomic_DNA"/>
</dbReference>
<dbReference type="NCBIfam" id="NF008277">
    <property type="entry name" value="PRK11055.1"/>
    <property type="match status" value="1"/>
</dbReference>
<dbReference type="GO" id="GO:0004034">
    <property type="term" value="F:aldose 1-epimerase activity"/>
    <property type="evidence" value="ECO:0007669"/>
    <property type="project" value="UniProtKB-EC"/>
</dbReference>
<protein>
    <recommendedName>
        <fullName evidence="7 11">Aldose 1-epimerase</fullName>
        <ecNumber evidence="6 11">5.1.3.3</ecNumber>
    </recommendedName>
</protein>
<organism evidence="15 16">
    <name type="scientific">Candidatus Cryptobacteroides faecipullorum</name>
    <dbReference type="NCBI Taxonomy" id="2840764"/>
    <lineage>
        <taxon>Bacteria</taxon>
        <taxon>Pseudomonadati</taxon>
        <taxon>Bacteroidota</taxon>
        <taxon>Bacteroidia</taxon>
        <taxon>Bacteroidales</taxon>
        <taxon>Candidatus Cryptobacteroides</taxon>
    </lineage>
</organism>
<name>A0A9D9I863_9BACT</name>
<evidence type="ECO:0000256" key="8">
    <source>
        <dbReference type="ARBA" id="ARBA00022837"/>
    </source>
</evidence>
<reference evidence="15" key="1">
    <citation type="submission" date="2020-10" db="EMBL/GenBank/DDBJ databases">
        <authorList>
            <person name="Gilroy R."/>
        </authorList>
    </citation>
    <scope>NUCLEOTIDE SEQUENCE</scope>
    <source>
        <strain evidence="15">B1-15692</strain>
    </source>
</reference>
<dbReference type="InterPro" id="IPR047215">
    <property type="entry name" value="Galactose_mutarotase-like"/>
</dbReference>
<keyword evidence="9 11" id="KW-0413">Isomerase</keyword>
<evidence type="ECO:0000256" key="5">
    <source>
        <dbReference type="ARBA" id="ARBA00011245"/>
    </source>
</evidence>
<dbReference type="AlphaFoldDB" id="A0A9D9I863"/>
<dbReference type="PIRSF" id="PIRSF005096">
    <property type="entry name" value="GALM"/>
    <property type="match status" value="1"/>
</dbReference>
<comment type="pathway">
    <text evidence="3 11">Carbohydrate metabolism; hexose metabolism.</text>
</comment>
<dbReference type="GO" id="GO:0006006">
    <property type="term" value="P:glucose metabolic process"/>
    <property type="evidence" value="ECO:0007669"/>
    <property type="project" value="TreeGrafter"/>
</dbReference>
<dbReference type="GO" id="GO:0030246">
    <property type="term" value="F:carbohydrate binding"/>
    <property type="evidence" value="ECO:0007669"/>
    <property type="project" value="InterPro"/>
</dbReference>
<dbReference type="InterPro" id="IPR015443">
    <property type="entry name" value="Aldose_1-epimerase"/>
</dbReference>
<dbReference type="GO" id="GO:0033499">
    <property type="term" value="P:galactose catabolic process via UDP-galactose, Leloir pathway"/>
    <property type="evidence" value="ECO:0007669"/>
    <property type="project" value="TreeGrafter"/>
</dbReference>
<evidence type="ECO:0000256" key="3">
    <source>
        <dbReference type="ARBA" id="ARBA00005028"/>
    </source>
</evidence>
<evidence type="ECO:0000256" key="6">
    <source>
        <dbReference type="ARBA" id="ARBA00013185"/>
    </source>
</evidence>
<evidence type="ECO:0000256" key="13">
    <source>
        <dbReference type="PIRSR" id="PIRSR005096-2"/>
    </source>
</evidence>
<evidence type="ECO:0000256" key="14">
    <source>
        <dbReference type="PIRSR" id="PIRSR005096-3"/>
    </source>
</evidence>